<dbReference type="OrthoDB" id="5592079at2"/>
<organism evidence="1 2">
    <name type="scientific">Rheinheimera nanhaiensis E407-8</name>
    <dbReference type="NCBI Taxonomy" id="562729"/>
    <lineage>
        <taxon>Bacteria</taxon>
        <taxon>Pseudomonadati</taxon>
        <taxon>Pseudomonadota</taxon>
        <taxon>Gammaproteobacteria</taxon>
        <taxon>Chromatiales</taxon>
        <taxon>Chromatiaceae</taxon>
        <taxon>Rheinheimera</taxon>
    </lineage>
</organism>
<protein>
    <recommendedName>
        <fullName evidence="3">Transglutaminase-like domain-containing protein</fullName>
    </recommendedName>
</protein>
<dbReference type="STRING" id="562729.RNAN_1876"/>
<evidence type="ECO:0000313" key="2">
    <source>
        <dbReference type="Proteomes" id="UP000004374"/>
    </source>
</evidence>
<dbReference type="Gene3D" id="3.10.620.30">
    <property type="match status" value="1"/>
</dbReference>
<accession>I1DXW0</accession>
<dbReference type="EMBL" id="BAFK01000009">
    <property type="protein sequence ID" value="GAB58888.1"/>
    <property type="molecule type" value="Genomic_DNA"/>
</dbReference>
<evidence type="ECO:0000313" key="1">
    <source>
        <dbReference type="EMBL" id="GAB58888.1"/>
    </source>
</evidence>
<reference evidence="1 2" key="1">
    <citation type="journal article" date="2012" name="J. Bacteriol.">
        <title>Genome Sequence of the Protease-Producing Bacterium Rheinheimera nanhaiensis E407-8T, Isolated from Deep-Sea Sediment of the South China Sea.</title>
        <authorList>
            <person name="Zhang X.-Y."/>
            <person name="Zhang Y.-J."/>
            <person name="Qin Q.-L."/>
            <person name="Xie B.-B."/>
            <person name="Chen X.-L."/>
            <person name="Zhou B.-C."/>
            <person name="Zhang Y.-Z."/>
        </authorList>
    </citation>
    <scope>NUCLEOTIDE SEQUENCE [LARGE SCALE GENOMIC DNA]</scope>
    <source>
        <strain evidence="1 2">E407-8</strain>
    </source>
</reference>
<dbReference type="AlphaFoldDB" id="I1DXW0"/>
<keyword evidence="2" id="KW-1185">Reference proteome</keyword>
<gene>
    <name evidence="1" type="ORF">RNAN_1876</name>
</gene>
<sequence length="306" mass="34762">MSKLLLTLCCIALPLAATPLKLQLKRDGEQLQFHYQFQVNAEPQQLSFSLDNQSLNNHFRQFRALKPALLQQYLWRDARAHVAQYPGARLQRLPGSDSLRYRLQAPAELSTKLETELAQLLQKQQQRYLEQHYYYAITLPLGEQVIIPDHQRLMQDSLSALLPVANALHRKLINLPSRQSVGYISQWLQQIPYQDLSDRAQSAGSSFSPPLKLLQENRGDCDSKAVLLAALVRMLLPDVKLAMIYLPQHAMLALQLPVQSSDDAVTIDGRNYLLLDPTGPALLPPGEISPQYRIYTQNGQFAYRLL</sequence>
<comment type="caution">
    <text evidence="1">The sequence shown here is derived from an EMBL/GenBank/DDBJ whole genome shotgun (WGS) entry which is preliminary data.</text>
</comment>
<proteinExistence type="predicted"/>
<name>I1DXW0_9GAMM</name>
<evidence type="ECO:0008006" key="3">
    <source>
        <dbReference type="Google" id="ProtNLM"/>
    </source>
</evidence>
<dbReference type="RefSeq" id="WP_008221002.1">
    <property type="nucleotide sequence ID" value="NZ_BAFK01000009.1"/>
</dbReference>
<dbReference type="Proteomes" id="UP000004374">
    <property type="component" value="Unassembled WGS sequence"/>
</dbReference>